<dbReference type="RefSeq" id="WP_037932599.1">
    <property type="nucleotide sequence ID" value="NZ_JBFADL010000011.1"/>
</dbReference>
<gene>
    <name evidence="1" type="ORF">BU52_12700</name>
</gene>
<accession>A0A081XSW7</accession>
<sequence length="132" mass="14442">MKTTSISPELEGQPPIGLLKRYGVSLPEAATAIRYREVLPRSGGTLHVRMRVPDAAAREWLTALGGNASDLTRAWSPINRHELHESGWDIAVSGALFGVWIPVAKSEPETDKKVVIVERSSGIAQIYLVTNR</sequence>
<reference evidence="1 2" key="1">
    <citation type="submission" date="2014-02" db="EMBL/GenBank/DDBJ databases">
        <title>The genome announcement of Streptomyces toyocaensis NRRL15009.</title>
        <authorList>
            <person name="Hong H.-J."/>
            <person name="Kwun M.J."/>
        </authorList>
    </citation>
    <scope>NUCLEOTIDE SEQUENCE [LARGE SCALE GENOMIC DNA]</scope>
    <source>
        <strain evidence="1 2">NRRL 15009</strain>
    </source>
</reference>
<name>A0A081XSW7_STRTO</name>
<proteinExistence type="predicted"/>
<evidence type="ECO:0000313" key="2">
    <source>
        <dbReference type="Proteomes" id="UP000028341"/>
    </source>
</evidence>
<comment type="caution">
    <text evidence="1">The sequence shown here is derived from an EMBL/GenBank/DDBJ whole genome shotgun (WGS) entry which is preliminary data.</text>
</comment>
<evidence type="ECO:0000313" key="1">
    <source>
        <dbReference type="EMBL" id="KES06640.1"/>
    </source>
</evidence>
<protein>
    <submittedName>
        <fullName evidence="1">Uncharacterized protein</fullName>
    </submittedName>
</protein>
<keyword evidence="2" id="KW-1185">Reference proteome</keyword>
<dbReference type="AlphaFoldDB" id="A0A081XSW7"/>
<dbReference type="OrthoDB" id="9917438at2"/>
<dbReference type="EMBL" id="JFCB01000009">
    <property type="protein sequence ID" value="KES06640.1"/>
    <property type="molecule type" value="Genomic_DNA"/>
</dbReference>
<organism evidence="1 2">
    <name type="scientific">Streptomyces toyocaensis</name>
    <dbReference type="NCBI Taxonomy" id="55952"/>
    <lineage>
        <taxon>Bacteria</taxon>
        <taxon>Bacillati</taxon>
        <taxon>Actinomycetota</taxon>
        <taxon>Actinomycetes</taxon>
        <taxon>Kitasatosporales</taxon>
        <taxon>Streptomycetaceae</taxon>
        <taxon>Streptomyces</taxon>
    </lineage>
</organism>
<dbReference type="Proteomes" id="UP000028341">
    <property type="component" value="Unassembled WGS sequence"/>
</dbReference>